<dbReference type="GO" id="GO:0005794">
    <property type="term" value="C:Golgi apparatus"/>
    <property type="evidence" value="ECO:0007669"/>
    <property type="project" value="TreeGrafter"/>
</dbReference>
<protein>
    <recommendedName>
        <fullName evidence="8">S-acyltransferase</fullName>
        <ecNumber evidence="8">2.3.1.225</ecNumber>
    </recommendedName>
    <alternativeName>
        <fullName evidence="8">Palmitoyltransferase</fullName>
    </alternativeName>
</protein>
<evidence type="ECO:0000256" key="3">
    <source>
        <dbReference type="ARBA" id="ARBA00022679"/>
    </source>
</evidence>
<comment type="similarity">
    <text evidence="2 8">Belongs to the DHHC palmitoyltransferase family.</text>
</comment>
<keyword evidence="5 8" id="KW-1133">Transmembrane helix</keyword>
<dbReference type="Pfam" id="PF01529">
    <property type="entry name" value="DHHC"/>
    <property type="match status" value="1"/>
</dbReference>
<comment type="subcellular location">
    <subcellularLocation>
        <location evidence="1">Endomembrane system</location>
        <topology evidence="1">Multi-pass membrane protein</topology>
    </subcellularLocation>
</comment>
<dbReference type="OrthoDB" id="9909019at2759"/>
<dbReference type="PROSITE" id="PS50216">
    <property type="entry name" value="DHHC"/>
    <property type="match status" value="1"/>
</dbReference>
<dbReference type="Proteomes" id="UP000653305">
    <property type="component" value="Unassembled WGS sequence"/>
</dbReference>
<comment type="catalytic activity">
    <reaction evidence="8">
        <text>L-cysteinyl-[protein] + hexadecanoyl-CoA = S-hexadecanoyl-L-cysteinyl-[protein] + CoA</text>
        <dbReference type="Rhea" id="RHEA:36683"/>
        <dbReference type="Rhea" id="RHEA-COMP:10131"/>
        <dbReference type="Rhea" id="RHEA-COMP:11032"/>
        <dbReference type="ChEBI" id="CHEBI:29950"/>
        <dbReference type="ChEBI" id="CHEBI:57287"/>
        <dbReference type="ChEBI" id="CHEBI:57379"/>
        <dbReference type="ChEBI" id="CHEBI:74151"/>
        <dbReference type="EC" id="2.3.1.225"/>
    </reaction>
</comment>
<evidence type="ECO:0000256" key="5">
    <source>
        <dbReference type="ARBA" id="ARBA00022989"/>
    </source>
</evidence>
<keyword evidence="12" id="KW-1185">Reference proteome</keyword>
<accession>A0A830CL41</accession>
<keyword evidence="4 8" id="KW-0812">Transmembrane</keyword>
<evidence type="ECO:0000256" key="8">
    <source>
        <dbReference type="RuleBase" id="RU079119"/>
    </source>
</evidence>
<evidence type="ECO:0000256" key="6">
    <source>
        <dbReference type="ARBA" id="ARBA00023136"/>
    </source>
</evidence>
<reference evidence="11" key="1">
    <citation type="submission" date="2020-07" db="EMBL/GenBank/DDBJ databases">
        <title>Ethylene signaling mediates host invasion by parasitic plants.</title>
        <authorList>
            <person name="Yoshida S."/>
        </authorList>
    </citation>
    <scope>NUCLEOTIDE SEQUENCE</scope>
    <source>
        <strain evidence="11">Okayama</strain>
    </source>
</reference>
<evidence type="ECO:0000256" key="1">
    <source>
        <dbReference type="ARBA" id="ARBA00004127"/>
    </source>
</evidence>
<dbReference type="EC" id="2.3.1.225" evidence="8"/>
<feature type="compositionally biased region" description="Polar residues" evidence="9">
    <location>
        <begin position="586"/>
        <end position="596"/>
    </location>
</feature>
<dbReference type="AlphaFoldDB" id="A0A830CL41"/>
<evidence type="ECO:0000256" key="9">
    <source>
        <dbReference type="SAM" id="MobiDB-lite"/>
    </source>
</evidence>
<feature type="compositionally biased region" description="Low complexity" evidence="9">
    <location>
        <begin position="448"/>
        <end position="463"/>
    </location>
</feature>
<dbReference type="InterPro" id="IPR039859">
    <property type="entry name" value="PFA4/ZDH16/20/ERF2-like"/>
</dbReference>
<feature type="domain" description="Palmitoyltransferase DHHC" evidence="10">
    <location>
        <begin position="179"/>
        <end position="313"/>
    </location>
</feature>
<comment type="caution">
    <text evidence="11">The sequence shown here is derived from an EMBL/GenBank/DDBJ whole genome shotgun (WGS) entry which is preliminary data.</text>
</comment>
<evidence type="ECO:0000259" key="10">
    <source>
        <dbReference type="Pfam" id="PF01529"/>
    </source>
</evidence>
<keyword evidence="7 8" id="KW-0012">Acyltransferase</keyword>
<proteinExistence type="inferred from homology"/>
<evidence type="ECO:0000256" key="4">
    <source>
        <dbReference type="ARBA" id="ARBA00022692"/>
    </source>
</evidence>
<evidence type="ECO:0000256" key="7">
    <source>
        <dbReference type="ARBA" id="ARBA00023315"/>
    </source>
</evidence>
<name>A0A830CL41_9LAMI</name>
<feature type="transmembrane region" description="Helical" evidence="8">
    <location>
        <begin position="44"/>
        <end position="62"/>
    </location>
</feature>
<dbReference type="PANTHER" id="PTHR22883">
    <property type="entry name" value="ZINC FINGER DHHC DOMAIN CONTAINING PROTEIN"/>
    <property type="match status" value="1"/>
</dbReference>
<evidence type="ECO:0000256" key="2">
    <source>
        <dbReference type="ARBA" id="ARBA00008574"/>
    </source>
</evidence>
<sequence length="686" mass="74147">MVRKHGWQLPAHTFQVIAITVFCLLVVAFYAFFAPFLGGRIWEYVLIGAYSPVALLVFILYVRSTAINPADPGIMFKFDPELMHEAREKSIGPGLTRKFDEVSNGTHSCASSASRSSFAGANSSKKGSVESVKSNVQVISPRRSSICLFFGAIFCGIFVHEDCRKQDEANDPEGTGEDALFCTLCNAEVRKFSKHCRSCDKCVDGFDHHCRWLNNCVGRKNYVTFISLMGISLVWLVVEAGVGIGVLVRCFVNKSHMEAEIVDKLGNGFTRAPFATVVAICTAVSVLACVPLGELFFFHMILIRKGITTYEYVVAMRAMSEAPAGASVDEELPNILYSPSGSATTGFSGGSSLGLQYKGAWCTPPRVFVDYQEEVAPQLGPGMIPSTIDPDAATASSDKGKKGPKKGVKISAWKLAKLDSNEAMRAAAKARASSSVLRPLDSRRPLGSEISSSDNVSVLSSMSAETGPGNNRSPRNDFRPSPLPNSFAPSQASRDELYETGTQSSFSSPSHVHESVTLSPLPQARLAVASNNNSGFDEKIMQLSNSNVQTSSLIRDVKRTSVVWDQEAGRYVSVPVSASEARSKKTTSNQDNNNKPLQPVAKSAVRQTDKLMYTGESIFFGGPLLSGPMKDGLKSEGVSGSRDVQDKLTISLPKESRFKRDSVSNQLPIFVPGNFDLNPPSGSGMK</sequence>
<feature type="region of interest" description="Disordered" evidence="9">
    <location>
        <begin position="379"/>
        <end position="406"/>
    </location>
</feature>
<feature type="region of interest" description="Disordered" evidence="9">
    <location>
        <begin position="430"/>
        <end position="517"/>
    </location>
</feature>
<dbReference type="EMBL" id="BMAC01000446">
    <property type="protein sequence ID" value="GFP96563.1"/>
    <property type="molecule type" value="Genomic_DNA"/>
</dbReference>
<feature type="region of interest" description="Disordered" evidence="9">
    <location>
        <begin position="575"/>
        <end position="603"/>
    </location>
</feature>
<organism evidence="11 12">
    <name type="scientific">Phtheirospermum japonicum</name>
    <dbReference type="NCBI Taxonomy" id="374723"/>
    <lineage>
        <taxon>Eukaryota</taxon>
        <taxon>Viridiplantae</taxon>
        <taxon>Streptophyta</taxon>
        <taxon>Embryophyta</taxon>
        <taxon>Tracheophyta</taxon>
        <taxon>Spermatophyta</taxon>
        <taxon>Magnoliopsida</taxon>
        <taxon>eudicotyledons</taxon>
        <taxon>Gunneridae</taxon>
        <taxon>Pentapetalae</taxon>
        <taxon>asterids</taxon>
        <taxon>lamiids</taxon>
        <taxon>Lamiales</taxon>
        <taxon>Orobanchaceae</taxon>
        <taxon>Orobanchaceae incertae sedis</taxon>
        <taxon>Phtheirospermum</taxon>
    </lineage>
</organism>
<gene>
    <name evidence="11" type="ORF">PHJA_001800400</name>
</gene>
<evidence type="ECO:0000313" key="11">
    <source>
        <dbReference type="EMBL" id="GFP96563.1"/>
    </source>
</evidence>
<dbReference type="GO" id="GO:0019706">
    <property type="term" value="F:protein-cysteine S-palmitoyltransferase activity"/>
    <property type="evidence" value="ECO:0007669"/>
    <property type="project" value="UniProtKB-EC"/>
</dbReference>
<dbReference type="InterPro" id="IPR001594">
    <property type="entry name" value="Palmitoyltrfase_DHHC"/>
</dbReference>
<dbReference type="PANTHER" id="PTHR22883:SF203">
    <property type="entry name" value="PALMITOYLTRANSFERASE"/>
    <property type="match status" value="1"/>
</dbReference>
<feature type="transmembrane region" description="Helical" evidence="8">
    <location>
        <begin position="222"/>
        <end position="248"/>
    </location>
</feature>
<feature type="transmembrane region" description="Helical" evidence="8">
    <location>
        <begin position="12"/>
        <end position="32"/>
    </location>
</feature>
<comment type="domain">
    <text evidence="8">The DHHC domain is required for palmitoyltransferase activity.</text>
</comment>
<evidence type="ECO:0000313" key="12">
    <source>
        <dbReference type="Proteomes" id="UP000653305"/>
    </source>
</evidence>
<feature type="transmembrane region" description="Helical" evidence="8">
    <location>
        <begin position="274"/>
        <end position="298"/>
    </location>
</feature>
<keyword evidence="3 8" id="KW-0808">Transferase</keyword>
<keyword evidence="6 8" id="KW-0472">Membrane</keyword>
<dbReference type="GO" id="GO:0006612">
    <property type="term" value="P:protein targeting to membrane"/>
    <property type="evidence" value="ECO:0007669"/>
    <property type="project" value="TreeGrafter"/>
</dbReference>
<dbReference type="GO" id="GO:0005783">
    <property type="term" value="C:endoplasmic reticulum"/>
    <property type="evidence" value="ECO:0007669"/>
    <property type="project" value="TreeGrafter"/>
</dbReference>